<sequence>MKIYNKKSFWAGLGELLLGAACLVTLIWKGFDLKLALLGLAVALFGAAELRNSFSRAAARRAKTEALDERNLLVDLRARAAAFRLAFWILFLATVAGMAAYGVTGRPELAYLVLGTGTPLALIQIGHIAAQIYYEARC</sequence>
<protein>
    <recommendedName>
        <fullName evidence="4">DUF2178 domain-containing protein</fullName>
    </recommendedName>
</protein>
<accession>A0A9D2S4Q8</accession>
<feature type="transmembrane region" description="Helical" evidence="1">
    <location>
        <begin position="9"/>
        <end position="29"/>
    </location>
</feature>
<reference evidence="2" key="1">
    <citation type="journal article" date="2021" name="PeerJ">
        <title>Extensive microbial diversity within the chicken gut microbiome revealed by metagenomics and culture.</title>
        <authorList>
            <person name="Gilroy R."/>
            <person name="Ravi A."/>
            <person name="Getino M."/>
            <person name="Pursley I."/>
            <person name="Horton D.L."/>
            <person name="Alikhan N.F."/>
            <person name="Baker D."/>
            <person name="Gharbi K."/>
            <person name="Hall N."/>
            <person name="Watson M."/>
            <person name="Adriaenssens E.M."/>
            <person name="Foster-Nyarko E."/>
            <person name="Jarju S."/>
            <person name="Secka A."/>
            <person name="Antonio M."/>
            <person name="Oren A."/>
            <person name="Chaudhuri R.R."/>
            <person name="La Ragione R."/>
            <person name="Hildebrand F."/>
            <person name="Pallen M.J."/>
        </authorList>
    </citation>
    <scope>NUCLEOTIDE SEQUENCE</scope>
    <source>
        <strain evidence="2">CHK189-11263</strain>
    </source>
</reference>
<keyword evidence="1" id="KW-0812">Transmembrane</keyword>
<feature type="transmembrane region" description="Helical" evidence="1">
    <location>
        <begin position="35"/>
        <end position="54"/>
    </location>
</feature>
<gene>
    <name evidence="2" type="ORF">H9714_04920</name>
</gene>
<organism evidence="2 3">
    <name type="scientific">Candidatus Flavonifractor intestinipullorum</name>
    <dbReference type="NCBI Taxonomy" id="2838587"/>
    <lineage>
        <taxon>Bacteria</taxon>
        <taxon>Bacillati</taxon>
        <taxon>Bacillota</taxon>
        <taxon>Clostridia</taxon>
        <taxon>Eubacteriales</taxon>
        <taxon>Oscillospiraceae</taxon>
        <taxon>Flavonifractor</taxon>
    </lineage>
</organism>
<reference evidence="2" key="2">
    <citation type="submission" date="2021-04" db="EMBL/GenBank/DDBJ databases">
        <authorList>
            <person name="Gilroy R."/>
        </authorList>
    </citation>
    <scope>NUCLEOTIDE SEQUENCE</scope>
    <source>
        <strain evidence="2">CHK189-11263</strain>
    </source>
</reference>
<feature type="transmembrane region" description="Helical" evidence="1">
    <location>
        <begin position="109"/>
        <end position="134"/>
    </location>
</feature>
<proteinExistence type="predicted"/>
<dbReference type="Proteomes" id="UP000824208">
    <property type="component" value="Unassembled WGS sequence"/>
</dbReference>
<evidence type="ECO:0000313" key="2">
    <source>
        <dbReference type="EMBL" id="HJB56878.1"/>
    </source>
</evidence>
<evidence type="ECO:0000256" key="1">
    <source>
        <dbReference type="SAM" id="Phobius"/>
    </source>
</evidence>
<feature type="transmembrane region" description="Helical" evidence="1">
    <location>
        <begin position="85"/>
        <end position="103"/>
    </location>
</feature>
<dbReference type="AlphaFoldDB" id="A0A9D2S4Q8"/>
<comment type="caution">
    <text evidence="2">The sequence shown here is derived from an EMBL/GenBank/DDBJ whole genome shotgun (WGS) entry which is preliminary data.</text>
</comment>
<keyword evidence="1" id="KW-1133">Transmembrane helix</keyword>
<dbReference type="EMBL" id="DWYC01000049">
    <property type="protein sequence ID" value="HJB56878.1"/>
    <property type="molecule type" value="Genomic_DNA"/>
</dbReference>
<evidence type="ECO:0008006" key="4">
    <source>
        <dbReference type="Google" id="ProtNLM"/>
    </source>
</evidence>
<name>A0A9D2S4Q8_9FIRM</name>
<keyword evidence="1" id="KW-0472">Membrane</keyword>
<evidence type="ECO:0000313" key="3">
    <source>
        <dbReference type="Proteomes" id="UP000824208"/>
    </source>
</evidence>